<sequence>MWGAFPVRFLCPFGCDATGTGGFVEDFSLFLSDALRWLMRRRCGHSPQHRSQGQKGHGDRFRCPAPNDMIKQWQIRSDSAGAQESGRQREAMDAGDRRYAKQRW</sequence>
<dbReference type="VEuPathDB" id="VectorBase:ACUA005919"/>
<proteinExistence type="predicted"/>
<evidence type="ECO:0000313" key="3">
    <source>
        <dbReference type="Proteomes" id="UP000075883"/>
    </source>
</evidence>
<evidence type="ECO:0000256" key="1">
    <source>
        <dbReference type="SAM" id="MobiDB-lite"/>
    </source>
</evidence>
<keyword evidence="3" id="KW-1185">Reference proteome</keyword>
<dbReference type="EnsemblMetazoa" id="ACUA020524-RA">
    <property type="protein sequence ID" value="ACUA020524-PA"/>
    <property type="gene ID" value="ACUA020524"/>
</dbReference>
<dbReference type="AlphaFoldDB" id="A0A182LZS2"/>
<reference evidence="3" key="1">
    <citation type="submission" date="2013-09" db="EMBL/GenBank/DDBJ databases">
        <title>The Genome Sequence of Anopheles culicifacies species A.</title>
        <authorList>
            <consortium name="The Broad Institute Genomics Platform"/>
            <person name="Neafsey D.E."/>
            <person name="Besansky N."/>
            <person name="Howell P."/>
            <person name="Walton C."/>
            <person name="Young S.K."/>
            <person name="Zeng Q."/>
            <person name="Gargeya S."/>
            <person name="Fitzgerald M."/>
            <person name="Haas B."/>
            <person name="Abouelleil A."/>
            <person name="Allen A.W."/>
            <person name="Alvarado L."/>
            <person name="Arachchi H.M."/>
            <person name="Berlin A.M."/>
            <person name="Chapman S.B."/>
            <person name="Gainer-Dewar J."/>
            <person name="Goldberg J."/>
            <person name="Griggs A."/>
            <person name="Gujja S."/>
            <person name="Hansen M."/>
            <person name="Howarth C."/>
            <person name="Imamovic A."/>
            <person name="Ireland A."/>
            <person name="Larimer J."/>
            <person name="McCowan C."/>
            <person name="Murphy C."/>
            <person name="Pearson M."/>
            <person name="Poon T.W."/>
            <person name="Priest M."/>
            <person name="Roberts A."/>
            <person name="Saif S."/>
            <person name="Shea T."/>
            <person name="Sisk P."/>
            <person name="Sykes S."/>
            <person name="Wortman J."/>
            <person name="Nusbaum C."/>
            <person name="Birren B."/>
        </authorList>
    </citation>
    <scope>NUCLEOTIDE SEQUENCE [LARGE SCALE GENOMIC DNA]</scope>
    <source>
        <strain evidence="3">A-37</strain>
    </source>
</reference>
<dbReference type="EMBL" id="AXCM01009949">
    <property type="status" value="NOT_ANNOTATED_CDS"/>
    <property type="molecule type" value="Genomic_DNA"/>
</dbReference>
<dbReference type="VEuPathDB" id="VectorBase:ACUA020524"/>
<feature type="region of interest" description="Disordered" evidence="1">
    <location>
        <begin position="45"/>
        <end position="104"/>
    </location>
</feature>
<dbReference type="Proteomes" id="UP000075883">
    <property type="component" value="Unassembled WGS sequence"/>
</dbReference>
<dbReference type="EMBL" id="AXCM01008407">
    <property type="status" value="NOT_ANNOTATED_CDS"/>
    <property type="molecule type" value="Genomic_DNA"/>
</dbReference>
<name>A0A182LZS2_9DIPT</name>
<organism evidence="2 3">
    <name type="scientific">Anopheles culicifacies</name>
    <dbReference type="NCBI Taxonomy" id="139723"/>
    <lineage>
        <taxon>Eukaryota</taxon>
        <taxon>Metazoa</taxon>
        <taxon>Ecdysozoa</taxon>
        <taxon>Arthropoda</taxon>
        <taxon>Hexapoda</taxon>
        <taxon>Insecta</taxon>
        <taxon>Pterygota</taxon>
        <taxon>Neoptera</taxon>
        <taxon>Endopterygota</taxon>
        <taxon>Diptera</taxon>
        <taxon>Nematocera</taxon>
        <taxon>Culicoidea</taxon>
        <taxon>Culicidae</taxon>
        <taxon>Anophelinae</taxon>
        <taxon>Anopheles</taxon>
        <taxon>culicifacies species complex</taxon>
    </lineage>
</organism>
<reference evidence="2" key="2">
    <citation type="submission" date="2020-05" db="UniProtKB">
        <authorList>
            <consortium name="EnsemblMetazoa"/>
        </authorList>
    </citation>
    <scope>IDENTIFICATION</scope>
    <source>
        <strain evidence="2">A-37</strain>
    </source>
</reference>
<dbReference type="EnsemblMetazoa" id="ACUA005919-RA">
    <property type="protein sequence ID" value="ACUA005919-PA"/>
    <property type="gene ID" value="ACUA005919"/>
</dbReference>
<evidence type="ECO:0000313" key="2">
    <source>
        <dbReference type="EnsemblMetazoa" id="ACUA020524-PA"/>
    </source>
</evidence>
<feature type="compositionally biased region" description="Basic and acidic residues" evidence="1">
    <location>
        <begin position="86"/>
        <end position="104"/>
    </location>
</feature>
<protein>
    <submittedName>
        <fullName evidence="2">Uncharacterized protein</fullName>
    </submittedName>
</protein>
<accession>A0A182LZS2</accession>